<organism evidence="2 3">
    <name type="scientific">Piscinibacter terrae</name>
    <dbReference type="NCBI Taxonomy" id="2496871"/>
    <lineage>
        <taxon>Bacteria</taxon>
        <taxon>Pseudomonadati</taxon>
        <taxon>Pseudomonadota</taxon>
        <taxon>Betaproteobacteria</taxon>
        <taxon>Burkholderiales</taxon>
        <taxon>Sphaerotilaceae</taxon>
        <taxon>Piscinibacter</taxon>
    </lineage>
</organism>
<evidence type="ECO:0000313" key="2">
    <source>
        <dbReference type="EMBL" id="RQP24833.1"/>
    </source>
</evidence>
<gene>
    <name evidence="2" type="ORF">DZC73_08125</name>
</gene>
<feature type="chain" id="PRO_5018129291" evidence="1">
    <location>
        <begin position="22"/>
        <end position="63"/>
    </location>
</feature>
<protein>
    <submittedName>
        <fullName evidence="2">Uncharacterized protein</fullName>
    </submittedName>
</protein>
<keyword evidence="3" id="KW-1185">Reference proteome</keyword>
<name>A0A3N7HST9_9BURK</name>
<proteinExistence type="predicted"/>
<dbReference type="AlphaFoldDB" id="A0A3N7HST9"/>
<dbReference type="EMBL" id="QUSW01000002">
    <property type="protein sequence ID" value="RQP24833.1"/>
    <property type="molecule type" value="Genomic_DNA"/>
</dbReference>
<comment type="caution">
    <text evidence="2">The sequence shown here is derived from an EMBL/GenBank/DDBJ whole genome shotgun (WGS) entry which is preliminary data.</text>
</comment>
<sequence>MFDRVFSAALAFCVLAAGTLAVGSALFEQPKAEAQVVYLPKVEVNGKRAVQVAMSETTPQHQQ</sequence>
<reference evidence="2 3" key="1">
    <citation type="submission" date="2018-08" db="EMBL/GenBank/DDBJ databases">
        <authorList>
            <person name="Khan S.A."/>
            <person name="Jeon C.O."/>
            <person name="Chun B.H."/>
            <person name="Jeong S.E."/>
        </authorList>
    </citation>
    <scope>NUCLEOTIDE SEQUENCE [LARGE SCALE GENOMIC DNA]</scope>
    <source>
        <strain evidence="2 3">S-16</strain>
    </source>
</reference>
<feature type="signal peptide" evidence="1">
    <location>
        <begin position="1"/>
        <end position="21"/>
    </location>
</feature>
<reference evidence="2 3" key="2">
    <citation type="submission" date="2018-12" db="EMBL/GenBank/DDBJ databases">
        <title>Rhizobacter gummiphilus sp. nov., a rubber-degrading bacterium isolated from the soil of a botanical garden in Japan.</title>
        <authorList>
            <person name="Shunsuke S.S."/>
        </authorList>
    </citation>
    <scope>NUCLEOTIDE SEQUENCE [LARGE SCALE GENOMIC DNA]</scope>
    <source>
        <strain evidence="2 3">S-16</strain>
    </source>
</reference>
<evidence type="ECO:0000256" key="1">
    <source>
        <dbReference type="SAM" id="SignalP"/>
    </source>
</evidence>
<dbReference type="Proteomes" id="UP000267464">
    <property type="component" value="Unassembled WGS sequence"/>
</dbReference>
<dbReference type="RefSeq" id="WP_124539736.1">
    <property type="nucleotide sequence ID" value="NZ_QUSW01000002.1"/>
</dbReference>
<accession>A0A3N7HST9</accession>
<evidence type="ECO:0000313" key="3">
    <source>
        <dbReference type="Proteomes" id="UP000267464"/>
    </source>
</evidence>
<keyword evidence="1" id="KW-0732">Signal</keyword>